<sequence>MAAEQDQVTLQTLMDAFGGLRVEVTNQITAASLSFTNQLSASTNTLKATLNEMNHKLEMLNHQVTEVQKRVSCNEDDIEDLKKRLQTKKKQRLTSSKSWRPRRTTADAPICVSLKFQKRQKGQDTTGFVQKLLIHLFGQENFPTAPPIEIAHRSPTQRRGAGVQLIRGHLWSNFYDSRIKSKHFDLRDKRAR</sequence>
<dbReference type="EMBL" id="JBBPFD010000715">
    <property type="protein sequence ID" value="KAK7877178.1"/>
    <property type="molecule type" value="Genomic_DNA"/>
</dbReference>
<keyword evidence="1" id="KW-0175">Coiled coil</keyword>
<organism evidence="2 3">
    <name type="scientific">Mugilogobius chulae</name>
    <name type="common">yellowstripe goby</name>
    <dbReference type="NCBI Taxonomy" id="88201"/>
    <lineage>
        <taxon>Eukaryota</taxon>
        <taxon>Metazoa</taxon>
        <taxon>Chordata</taxon>
        <taxon>Craniata</taxon>
        <taxon>Vertebrata</taxon>
        <taxon>Euteleostomi</taxon>
        <taxon>Actinopterygii</taxon>
        <taxon>Neopterygii</taxon>
        <taxon>Teleostei</taxon>
        <taxon>Neoteleostei</taxon>
        <taxon>Acanthomorphata</taxon>
        <taxon>Gobiaria</taxon>
        <taxon>Gobiiformes</taxon>
        <taxon>Gobioidei</taxon>
        <taxon>Gobiidae</taxon>
        <taxon>Gobionellinae</taxon>
        <taxon>Mugilogobius</taxon>
    </lineage>
</organism>
<gene>
    <name evidence="2" type="ORF">WMY93_032101</name>
</gene>
<keyword evidence="3" id="KW-1185">Reference proteome</keyword>
<protein>
    <submittedName>
        <fullName evidence="2">Uncharacterized protein</fullName>
    </submittedName>
</protein>
<proteinExistence type="predicted"/>
<feature type="coiled-coil region" evidence="1">
    <location>
        <begin position="43"/>
        <end position="91"/>
    </location>
</feature>
<dbReference type="Proteomes" id="UP001460270">
    <property type="component" value="Unassembled WGS sequence"/>
</dbReference>
<evidence type="ECO:0000256" key="1">
    <source>
        <dbReference type="SAM" id="Coils"/>
    </source>
</evidence>
<comment type="caution">
    <text evidence="2">The sequence shown here is derived from an EMBL/GenBank/DDBJ whole genome shotgun (WGS) entry which is preliminary data.</text>
</comment>
<evidence type="ECO:0000313" key="2">
    <source>
        <dbReference type="EMBL" id="KAK7877178.1"/>
    </source>
</evidence>
<reference evidence="3" key="1">
    <citation type="submission" date="2024-04" db="EMBL/GenBank/DDBJ databases">
        <title>Salinicola lusitanus LLJ914,a marine bacterium isolated from the Okinawa Trough.</title>
        <authorList>
            <person name="Li J."/>
        </authorList>
    </citation>
    <scope>NUCLEOTIDE SEQUENCE [LARGE SCALE GENOMIC DNA]</scope>
</reference>
<name>A0AAW0MCM8_9GOBI</name>
<dbReference type="AlphaFoldDB" id="A0AAW0MCM8"/>
<accession>A0AAW0MCM8</accession>
<evidence type="ECO:0000313" key="3">
    <source>
        <dbReference type="Proteomes" id="UP001460270"/>
    </source>
</evidence>